<evidence type="ECO:0000313" key="18">
    <source>
        <dbReference type="Proteomes" id="UP001327560"/>
    </source>
</evidence>
<comment type="catalytic activity">
    <reaction evidence="10">
        <text>[(1-&gt;4)-alpha-D-galacturonosyl](n) + H2O = alpha-D-galacturonate + [(1-&gt;4)-alpha-D-galacturonosyl](n-1)</text>
        <dbReference type="Rhea" id="RHEA:14117"/>
        <dbReference type="Rhea" id="RHEA-COMP:14570"/>
        <dbReference type="Rhea" id="RHEA-COMP:14572"/>
        <dbReference type="ChEBI" id="CHEBI:15377"/>
        <dbReference type="ChEBI" id="CHEBI:58658"/>
        <dbReference type="ChEBI" id="CHEBI:140523"/>
        <dbReference type="EC" id="3.2.1.67"/>
    </reaction>
</comment>
<feature type="signal peptide" evidence="16">
    <location>
        <begin position="1"/>
        <end position="22"/>
    </location>
</feature>
<dbReference type="EC" id="3.2.1.67" evidence="8"/>
<dbReference type="InterPro" id="IPR006626">
    <property type="entry name" value="PbH1"/>
</dbReference>
<evidence type="ECO:0000256" key="15">
    <source>
        <dbReference type="RuleBase" id="RU361169"/>
    </source>
</evidence>
<evidence type="ECO:0000256" key="13">
    <source>
        <dbReference type="ARBA" id="ARBA00083621"/>
    </source>
</evidence>
<dbReference type="InterPro" id="IPR011050">
    <property type="entry name" value="Pectin_lyase_fold/virulence"/>
</dbReference>
<comment type="subcellular location">
    <subcellularLocation>
        <location evidence="1">Secreted</location>
        <location evidence="1">Cell wall</location>
    </subcellularLocation>
</comment>
<evidence type="ECO:0000256" key="12">
    <source>
        <dbReference type="ARBA" id="ARBA00068298"/>
    </source>
</evidence>
<dbReference type="Pfam" id="PF00295">
    <property type="entry name" value="Glyco_hydro_28"/>
    <property type="match status" value="1"/>
</dbReference>
<comment type="function">
    <text evidence="11">May function in depolymerizing pectin during pollen development, germination, and tube growth. Acts as an exo-polygalacturonase.</text>
</comment>
<dbReference type="Proteomes" id="UP001327560">
    <property type="component" value="Chromosome 2"/>
</dbReference>
<dbReference type="SUPFAM" id="SSF51126">
    <property type="entry name" value="Pectin lyase-like"/>
    <property type="match status" value="1"/>
</dbReference>
<reference evidence="17 18" key="1">
    <citation type="submission" date="2023-10" db="EMBL/GenBank/DDBJ databases">
        <title>Chromosome-scale genome assembly provides insights into flower coloration mechanisms of Canna indica.</title>
        <authorList>
            <person name="Li C."/>
        </authorList>
    </citation>
    <scope>NUCLEOTIDE SEQUENCE [LARGE SCALE GENOMIC DNA]</scope>
    <source>
        <tissue evidence="17">Flower</tissue>
    </source>
</reference>
<evidence type="ECO:0000256" key="10">
    <source>
        <dbReference type="ARBA" id="ARBA00048766"/>
    </source>
</evidence>
<keyword evidence="5 15" id="KW-0378">Hydrolase</keyword>
<dbReference type="GO" id="GO:0004650">
    <property type="term" value="F:polygalacturonase activity"/>
    <property type="evidence" value="ECO:0007669"/>
    <property type="project" value="InterPro"/>
</dbReference>
<accession>A0AAQ3Q6N9</accession>
<keyword evidence="7" id="KW-0961">Cell wall biogenesis/degradation</keyword>
<keyword evidence="4" id="KW-0964">Secreted</keyword>
<dbReference type="GO" id="GO:0071555">
    <property type="term" value="P:cell wall organization"/>
    <property type="evidence" value="ECO:0007669"/>
    <property type="project" value="UniProtKB-KW"/>
</dbReference>
<sequence>MASEPKFMVIGFLFLILKAASAQQLGVYNVKAYGASGYGQIDSTKAFQDAWNASCATAGKPRIVIPEGKYLVGPLVFKGPCKGMQVIELRGELLASTDLSIYVSNWIQFQYIDGLIITGNGRFNGQGATAWPHNQCPKKWSCKLLPTSLVFSYVTNATIMGVTLLDPKLFHMQVFKSNYVTFNSIRVTAPGDSPNTDGLHIAESSNIVVNKAVIATGDDCISIGPGNRNLSITGVTCGPGHGISVGSLGKTPGENDVVGLTVRNCTFIGTSNGLRIKSWQSSVSALKASGFHYEDIVMKDVYNPIIIDQEYCPYVSCPEKDPSLVKITDVTFKNIRGTSLSEEAIKLVCSASNPCEGVQLQDIHFEYTGDKPNISLTSTCVNAQGFSNGNVNPNSCV</sequence>
<dbReference type="EMBL" id="CP136891">
    <property type="protein sequence ID" value="WOK98002.1"/>
    <property type="molecule type" value="Genomic_DNA"/>
</dbReference>
<dbReference type="Gene3D" id="2.160.20.10">
    <property type="entry name" value="Single-stranded right-handed beta-helix, Pectin lyase-like"/>
    <property type="match status" value="1"/>
</dbReference>
<evidence type="ECO:0000256" key="4">
    <source>
        <dbReference type="ARBA" id="ARBA00022525"/>
    </source>
</evidence>
<evidence type="ECO:0000256" key="11">
    <source>
        <dbReference type="ARBA" id="ARBA00057651"/>
    </source>
</evidence>
<dbReference type="AlphaFoldDB" id="A0AAQ3Q6N9"/>
<evidence type="ECO:0000256" key="6">
    <source>
        <dbReference type="ARBA" id="ARBA00023295"/>
    </source>
</evidence>
<protein>
    <recommendedName>
        <fullName evidence="12">Exopolygalacturonase</fullName>
        <ecNumber evidence="8">3.2.1.67</ecNumber>
    </recommendedName>
    <alternativeName>
        <fullName evidence="9">Galacturan 1,4-alpha-galacturonidase</fullName>
    </alternativeName>
    <alternativeName>
        <fullName evidence="13">Pectinase</fullName>
    </alternativeName>
</protein>
<dbReference type="FunFam" id="2.160.20.10:FF:000004">
    <property type="entry name" value="Pectin lyase-like superfamily protein"/>
    <property type="match status" value="1"/>
</dbReference>
<dbReference type="InterPro" id="IPR000743">
    <property type="entry name" value="Glyco_hydro_28"/>
</dbReference>
<keyword evidence="18" id="KW-1185">Reference proteome</keyword>
<evidence type="ECO:0000256" key="7">
    <source>
        <dbReference type="ARBA" id="ARBA00023316"/>
    </source>
</evidence>
<feature type="chain" id="PRO_5042833729" description="Exopolygalacturonase" evidence="16">
    <location>
        <begin position="23"/>
        <end position="397"/>
    </location>
</feature>
<keyword evidence="3" id="KW-0134">Cell wall</keyword>
<evidence type="ECO:0000313" key="17">
    <source>
        <dbReference type="EMBL" id="WOK98002.1"/>
    </source>
</evidence>
<evidence type="ECO:0000256" key="2">
    <source>
        <dbReference type="ARBA" id="ARBA00008834"/>
    </source>
</evidence>
<evidence type="ECO:0000256" key="5">
    <source>
        <dbReference type="ARBA" id="ARBA00022801"/>
    </source>
</evidence>
<name>A0AAQ3Q6N9_9LILI</name>
<evidence type="ECO:0000256" key="3">
    <source>
        <dbReference type="ARBA" id="ARBA00022512"/>
    </source>
</evidence>
<dbReference type="GO" id="GO:0005975">
    <property type="term" value="P:carbohydrate metabolic process"/>
    <property type="evidence" value="ECO:0007669"/>
    <property type="project" value="InterPro"/>
</dbReference>
<keyword evidence="6 15" id="KW-0326">Glycosidase</keyword>
<evidence type="ECO:0000256" key="8">
    <source>
        <dbReference type="ARBA" id="ARBA00038933"/>
    </source>
</evidence>
<feature type="active site" evidence="14">
    <location>
        <position position="241"/>
    </location>
</feature>
<evidence type="ECO:0000256" key="1">
    <source>
        <dbReference type="ARBA" id="ARBA00004191"/>
    </source>
</evidence>
<dbReference type="GO" id="GO:0047911">
    <property type="term" value="F:galacturan 1,4-alpha-galacturonidase activity"/>
    <property type="evidence" value="ECO:0007669"/>
    <property type="project" value="UniProtKB-EC"/>
</dbReference>
<dbReference type="InterPro" id="IPR012334">
    <property type="entry name" value="Pectin_lyas_fold"/>
</dbReference>
<dbReference type="SMART" id="SM00710">
    <property type="entry name" value="PbH1"/>
    <property type="match status" value="5"/>
</dbReference>
<organism evidence="17 18">
    <name type="scientific">Canna indica</name>
    <name type="common">Indian-shot</name>
    <dbReference type="NCBI Taxonomy" id="4628"/>
    <lineage>
        <taxon>Eukaryota</taxon>
        <taxon>Viridiplantae</taxon>
        <taxon>Streptophyta</taxon>
        <taxon>Embryophyta</taxon>
        <taxon>Tracheophyta</taxon>
        <taxon>Spermatophyta</taxon>
        <taxon>Magnoliopsida</taxon>
        <taxon>Liliopsida</taxon>
        <taxon>Zingiberales</taxon>
        <taxon>Cannaceae</taxon>
        <taxon>Canna</taxon>
    </lineage>
</organism>
<dbReference type="PANTHER" id="PTHR31375">
    <property type="match status" value="1"/>
</dbReference>
<proteinExistence type="inferred from homology"/>
<comment type="similarity">
    <text evidence="2 15">Belongs to the glycosyl hydrolase 28 family.</text>
</comment>
<dbReference type="PROSITE" id="PS00502">
    <property type="entry name" value="POLYGALACTURONASE"/>
    <property type="match status" value="1"/>
</dbReference>
<evidence type="ECO:0000256" key="14">
    <source>
        <dbReference type="PROSITE-ProRule" id="PRU10052"/>
    </source>
</evidence>
<evidence type="ECO:0000256" key="9">
    <source>
        <dbReference type="ARBA" id="ARBA00043142"/>
    </source>
</evidence>
<gene>
    <name evidence="17" type="ORF">Cni_G06710</name>
</gene>
<keyword evidence="16" id="KW-0732">Signal</keyword>
<evidence type="ECO:0000256" key="16">
    <source>
        <dbReference type="SAM" id="SignalP"/>
    </source>
</evidence>